<dbReference type="InterPro" id="IPR050364">
    <property type="entry name" value="Cytochrome_P450_fung"/>
</dbReference>
<reference evidence="10" key="1">
    <citation type="submission" date="2018-08" db="EMBL/GenBank/DDBJ databases">
        <title>Draft genome sequence of azole-resistant Aspergillus thermomutatus (Neosartorya pseudofischeri) strain HMR AF 39, isolated from a human nasal aspirate.</title>
        <authorList>
            <person name="Parent-Michaud M."/>
            <person name="Dufresne P.J."/>
            <person name="Fournier E."/>
            <person name="Martineau C."/>
            <person name="Moreira S."/>
            <person name="Perkins V."/>
            <person name="De Repentigny L."/>
            <person name="Dufresne S.F."/>
        </authorList>
    </citation>
    <scope>NUCLEOTIDE SEQUENCE [LARGE SCALE GENOMIC DNA]</scope>
    <source>
        <strain evidence="10">HMR AF 39</strain>
    </source>
</reference>
<keyword evidence="9" id="KW-0812">Transmembrane</keyword>
<evidence type="ECO:0000256" key="3">
    <source>
        <dbReference type="ARBA" id="ARBA00022723"/>
    </source>
</evidence>
<keyword evidence="6 8" id="KW-0503">Monooxygenase</keyword>
<evidence type="ECO:0000256" key="4">
    <source>
        <dbReference type="ARBA" id="ARBA00023002"/>
    </source>
</evidence>
<keyword evidence="11" id="KW-1185">Reference proteome</keyword>
<dbReference type="GO" id="GO:0020037">
    <property type="term" value="F:heme binding"/>
    <property type="evidence" value="ECO:0007669"/>
    <property type="project" value="InterPro"/>
</dbReference>
<keyword evidence="7 8" id="KW-0349">Heme</keyword>
<evidence type="ECO:0000256" key="1">
    <source>
        <dbReference type="ARBA" id="ARBA00001971"/>
    </source>
</evidence>
<comment type="similarity">
    <text evidence="2 8">Belongs to the cytochrome P450 family.</text>
</comment>
<name>A0A397GWZ9_ASPTH</name>
<dbReference type="GO" id="GO:0044283">
    <property type="term" value="P:small molecule biosynthetic process"/>
    <property type="evidence" value="ECO:0007669"/>
    <property type="project" value="UniProtKB-ARBA"/>
</dbReference>
<comment type="cofactor">
    <cofactor evidence="1 7">
        <name>heme</name>
        <dbReference type="ChEBI" id="CHEBI:30413"/>
    </cofactor>
</comment>
<dbReference type="PANTHER" id="PTHR46300">
    <property type="entry name" value="P450, PUTATIVE (EUROFUNG)-RELATED-RELATED"/>
    <property type="match status" value="1"/>
</dbReference>
<sequence>MSLPILYLTAILAVLGILYVFLFVGRRERNLPPGPPTRPIIGNAHLIPHKGAHFTFIEMARKYGGMFSLKVGSGTIIVLNDRRIIKEVLDKNSAISSNRPQSFVARTITGGDHLLIMDAGAPWRTFRKLLHQEFMASKCDKEHIHTQNAEAIQMLRDFILFPEEHMLHPKRYSNSIIMSLLYGVRTPSFNTPHMQRLYELMEHWSSILEIGATPPVDAFPFLKFLPERFFGNWWSRTQAVKREMESLYGDMLRHVMRRRQTSGSLKCFMDRVLDQNEKLGLSNHQLYFLGGVVMEGGSDTSSSVINSCIHALVQFPEVQKKAQEEIDRVVDESRTPTWSDFADLPYVTQVVKEAQRWRSVGGLGFPHVLTEDQWVDGKLLPKGAAIFTSVWDIHHDEQRYPNPDVFDPDHYAGYNMLASEYANSADYKNRDHYSFGNGRRLCPGIHLGERNIFLGISKLLWAFEFEKAVDEASEPIETDISPVTAYSQRFLITAKLYLCKITPRSEKRKETIMREFAEVEKTVFAKYENV</sequence>
<dbReference type="PANTHER" id="PTHR46300:SF2">
    <property type="entry name" value="CYTOCHROME P450 MONOOXYGENASE ALNH-RELATED"/>
    <property type="match status" value="1"/>
</dbReference>
<dbReference type="PROSITE" id="PS00086">
    <property type="entry name" value="CYTOCHROME_P450"/>
    <property type="match status" value="1"/>
</dbReference>
<organism evidence="10 11">
    <name type="scientific">Aspergillus thermomutatus</name>
    <name type="common">Neosartorya pseudofischeri</name>
    <dbReference type="NCBI Taxonomy" id="41047"/>
    <lineage>
        <taxon>Eukaryota</taxon>
        <taxon>Fungi</taxon>
        <taxon>Dikarya</taxon>
        <taxon>Ascomycota</taxon>
        <taxon>Pezizomycotina</taxon>
        <taxon>Eurotiomycetes</taxon>
        <taxon>Eurotiomycetidae</taxon>
        <taxon>Eurotiales</taxon>
        <taxon>Aspergillaceae</taxon>
        <taxon>Aspergillus</taxon>
        <taxon>Aspergillus subgen. Fumigati</taxon>
    </lineage>
</organism>
<evidence type="ECO:0000313" key="10">
    <source>
        <dbReference type="EMBL" id="RHZ53583.1"/>
    </source>
</evidence>
<dbReference type="InterPro" id="IPR017972">
    <property type="entry name" value="Cyt_P450_CS"/>
</dbReference>
<dbReference type="CDD" id="cd11065">
    <property type="entry name" value="CYP64-like"/>
    <property type="match status" value="1"/>
</dbReference>
<feature type="transmembrane region" description="Helical" evidence="9">
    <location>
        <begin position="6"/>
        <end position="24"/>
    </location>
</feature>
<keyword evidence="9" id="KW-0472">Membrane</keyword>
<dbReference type="InterPro" id="IPR001128">
    <property type="entry name" value="Cyt_P450"/>
</dbReference>
<dbReference type="Gene3D" id="1.10.630.10">
    <property type="entry name" value="Cytochrome P450"/>
    <property type="match status" value="1"/>
</dbReference>
<dbReference type="AlphaFoldDB" id="A0A397GWZ9"/>
<dbReference type="GO" id="GO:0005506">
    <property type="term" value="F:iron ion binding"/>
    <property type="evidence" value="ECO:0007669"/>
    <property type="project" value="InterPro"/>
</dbReference>
<evidence type="ECO:0000256" key="7">
    <source>
        <dbReference type="PIRSR" id="PIRSR602401-1"/>
    </source>
</evidence>
<dbReference type="STRING" id="41047.A0A397GWZ9"/>
<gene>
    <name evidence="10" type="ORF">CDV56_106633</name>
</gene>
<dbReference type="InterPro" id="IPR002401">
    <property type="entry name" value="Cyt_P450_E_grp-I"/>
</dbReference>
<accession>A0A397GWZ9</accession>
<dbReference type="VEuPathDB" id="FungiDB:CDV56_106633"/>
<comment type="caution">
    <text evidence="10">The sequence shown here is derived from an EMBL/GenBank/DDBJ whole genome shotgun (WGS) entry which is preliminary data.</text>
</comment>
<evidence type="ECO:0000313" key="11">
    <source>
        <dbReference type="Proteomes" id="UP000215305"/>
    </source>
</evidence>
<evidence type="ECO:0000256" key="9">
    <source>
        <dbReference type="SAM" id="Phobius"/>
    </source>
</evidence>
<dbReference type="GO" id="GO:0004497">
    <property type="term" value="F:monooxygenase activity"/>
    <property type="evidence" value="ECO:0007669"/>
    <property type="project" value="UniProtKB-KW"/>
</dbReference>
<keyword evidence="9" id="KW-1133">Transmembrane helix</keyword>
<feature type="binding site" description="axial binding residue" evidence="7">
    <location>
        <position position="442"/>
    </location>
    <ligand>
        <name>heme</name>
        <dbReference type="ChEBI" id="CHEBI:30413"/>
    </ligand>
    <ligandPart>
        <name>Fe</name>
        <dbReference type="ChEBI" id="CHEBI:18248"/>
    </ligandPart>
</feature>
<protein>
    <recommendedName>
        <fullName evidence="12">Cytochrome P450</fullName>
    </recommendedName>
</protein>
<keyword evidence="4 8" id="KW-0560">Oxidoreductase</keyword>
<dbReference type="SUPFAM" id="SSF48264">
    <property type="entry name" value="Cytochrome P450"/>
    <property type="match status" value="1"/>
</dbReference>
<evidence type="ECO:0000256" key="2">
    <source>
        <dbReference type="ARBA" id="ARBA00010617"/>
    </source>
</evidence>
<dbReference type="EMBL" id="NKHU02000122">
    <property type="protein sequence ID" value="RHZ53583.1"/>
    <property type="molecule type" value="Genomic_DNA"/>
</dbReference>
<evidence type="ECO:0008006" key="12">
    <source>
        <dbReference type="Google" id="ProtNLM"/>
    </source>
</evidence>
<dbReference type="RefSeq" id="XP_026613664.1">
    <property type="nucleotide sequence ID" value="XM_026760252.1"/>
</dbReference>
<dbReference type="OrthoDB" id="1103324at2759"/>
<dbReference type="GeneID" id="38128607"/>
<dbReference type="PRINTS" id="PR00463">
    <property type="entry name" value="EP450I"/>
</dbReference>
<dbReference type="GO" id="GO:0016705">
    <property type="term" value="F:oxidoreductase activity, acting on paired donors, with incorporation or reduction of molecular oxygen"/>
    <property type="evidence" value="ECO:0007669"/>
    <property type="project" value="InterPro"/>
</dbReference>
<keyword evidence="3 7" id="KW-0479">Metal-binding</keyword>
<evidence type="ECO:0000256" key="8">
    <source>
        <dbReference type="RuleBase" id="RU000461"/>
    </source>
</evidence>
<dbReference type="InterPro" id="IPR036396">
    <property type="entry name" value="Cyt_P450_sf"/>
</dbReference>
<evidence type="ECO:0000256" key="5">
    <source>
        <dbReference type="ARBA" id="ARBA00023004"/>
    </source>
</evidence>
<proteinExistence type="inferred from homology"/>
<dbReference type="Proteomes" id="UP000215305">
    <property type="component" value="Unassembled WGS sequence"/>
</dbReference>
<keyword evidence="5 7" id="KW-0408">Iron</keyword>
<dbReference type="Pfam" id="PF00067">
    <property type="entry name" value="p450"/>
    <property type="match status" value="1"/>
</dbReference>
<evidence type="ECO:0000256" key="6">
    <source>
        <dbReference type="ARBA" id="ARBA00023033"/>
    </source>
</evidence>